<evidence type="ECO:0000256" key="13">
    <source>
        <dbReference type="ARBA" id="ARBA00042778"/>
    </source>
</evidence>
<name>A0A8X6J0I3_TRICU</name>
<comment type="subcellular location">
    <subcellularLocation>
        <location evidence="1">Apical cell membrane</location>
        <topology evidence="1">Multi-pass membrane protein</topology>
    </subcellularLocation>
</comment>
<dbReference type="EMBL" id="BMAO01037019">
    <property type="protein sequence ID" value="GFR14760.1"/>
    <property type="molecule type" value="Genomic_DNA"/>
</dbReference>
<organism evidence="15 16">
    <name type="scientific">Trichonephila clavata</name>
    <name type="common">Joro spider</name>
    <name type="synonym">Nephila clavata</name>
    <dbReference type="NCBI Taxonomy" id="2740835"/>
    <lineage>
        <taxon>Eukaryota</taxon>
        <taxon>Metazoa</taxon>
        <taxon>Ecdysozoa</taxon>
        <taxon>Arthropoda</taxon>
        <taxon>Chelicerata</taxon>
        <taxon>Arachnida</taxon>
        <taxon>Araneae</taxon>
        <taxon>Araneomorphae</taxon>
        <taxon>Entelegynae</taxon>
        <taxon>Araneoidea</taxon>
        <taxon>Nephilidae</taxon>
        <taxon>Trichonephila</taxon>
    </lineage>
</organism>
<dbReference type="GO" id="GO:0005385">
    <property type="term" value="F:zinc ion transmembrane transporter activity"/>
    <property type="evidence" value="ECO:0007669"/>
    <property type="project" value="TreeGrafter"/>
</dbReference>
<evidence type="ECO:0000256" key="4">
    <source>
        <dbReference type="ARBA" id="ARBA00022692"/>
    </source>
</evidence>
<evidence type="ECO:0000256" key="7">
    <source>
        <dbReference type="ARBA" id="ARBA00022989"/>
    </source>
</evidence>
<evidence type="ECO:0000256" key="6">
    <source>
        <dbReference type="ARBA" id="ARBA00022906"/>
    </source>
</evidence>
<feature type="transmembrane region" description="Helical" evidence="14">
    <location>
        <begin position="32"/>
        <end position="51"/>
    </location>
</feature>
<evidence type="ECO:0000313" key="15">
    <source>
        <dbReference type="EMBL" id="GFR14760.1"/>
    </source>
</evidence>
<keyword evidence="8" id="KW-0406">Ion transport</keyword>
<keyword evidence="5" id="KW-0862">Zinc</keyword>
<reference evidence="15" key="1">
    <citation type="submission" date="2020-07" db="EMBL/GenBank/DDBJ databases">
        <title>Multicomponent nature underlies the extraordinary mechanical properties of spider dragline silk.</title>
        <authorList>
            <person name="Kono N."/>
            <person name="Nakamura H."/>
            <person name="Mori M."/>
            <person name="Yoshida Y."/>
            <person name="Ohtoshi R."/>
            <person name="Malay A.D."/>
            <person name="Moran D.A.P."/>
            <person name="Tomita M."/>
            <person name="Numata K."/>
            <person name="Arakawa K."/>
        </authorList>
    </citation>
    <scope>NUCLEOTIDE SEQUENCE</scope>
</reference>
<keyword evidence="2" id="KW-0813">Transport</keyword>
<dbReference type="InterPro" id="IPR003689">
    <property type="entry name" value="ZIP"/>
</dbReference>
<evidence type="ECO:0000256" key="10">
    <source>
        <dbReference type="ARBA" id="ARBA00036307"/>
    </source>
</evidence>
<feature type="transmembrane region" description="Helical" evidence="14">
    <location>
        <begin position="142"/>
        <end position="163"/>
    </location>
</feature>
<comment type="catalytic activity">
    <reaction evidence="10">
        <text>Zn(2+)(in) = Zn(2+)(out)</text>
        <dbReference type="Rhea" id="RHEA:29351"/>
        <dbReference type="ChEBI" id="CHEBI:29105"/>
    </reaction>
    <physiologicalReaction direction="left-to-right" evidence="10">
        <dbReference type="Rhea" id="RHEA:29352"/>
    </physiologicalReaction>
</comment>
<evidence type="ECO:0000313" key="16">
    <source>
        <dbReference type="Proteomes" id="UP000887116"/>
    </source>
</evidence>
<feature type="transmembrane region" description="Helical" evidence="14">
    <location>
        <begin position="232"/>
        <end position="253"/>
    </location>
</feature>
<sequence>MCFLGLLPDVLNSFAKLFQELDYKIDFPVAEYLISLGIFLTLLMEQAILAWKEDSQLRDLEQNQSLLEEHLSDEPFYLHENLNKSRIFRANHVIYEQQLEVFRNNSLPLSNCGEKTSQNFSDVTSCHNHTELLAHQGSGFSLFVFALASGLHSIFEGVFLGLQTDTKKAIHYFVGISIHECIIAIAFGINSARLKFPFRHYLKYALVYSSIIPVGILIGIAVGHAPGTGGQIAVLVLQAISAGIFFHVTFLDFIPYEFSSQKDRILKIIFLMLGFNIFLAIIYFMS</sequence>
<evidence type="ECO:0000256" key="1">
    <source>
        <dbReference type="ARBA" id="ARBA00004424"/>
    </source>
</evidence>
<keyword evidence="9 14" id="KW-0472">Membrane</keyword>
<gene>
    <name evidence="15" type="primary">SLC39A3</name>
    <name evidence="15" type="ORF">TNCT_430791</name>
</gene>
<proteinExistence type="predicted"/>
<evidence type="ECO:0000256" key="11">
    <source>
        <dbReference type="ARBA" id="ARBA00039395"/>
    </source>
</evidence>
<keyword evidence="7 14" id="KW-1133">Transmembrane helix</keyword>
<dbReference type="Proteomes" id="UP000887116">
    <property type="component" value="Unassembled WGS sequence"/>
</dbReference>
<accession>A0A8X6J0I3</accession>
<dbReference type="PANTHER" id="PTHR11040">
    <property type="entry name" value="ZINC/IRON TRANSPORTER"/>
    <property type="match status" value="1"/>
</dbReference>
<dbReference type="PANTHER" id="PTHR11040:SF221">
    <property type="entry name" value="ZINC TRANSPORTER ZIP3"/>
    <property type="match status" value="1"/>
</dbReference>
<keyword evidence="16" id="KW-1185">Reference proteome</keyword>
<dbReference type="GO" id="GO:0016324">
    <property type="term" value="C:apical plasma membrane"/>
    <property type="evidence" value="ECO:0007669"/>
    <property type="project" value="UniProtKB-SubCell"/>
</dbReference>
<evidence type="ECO:0000256" key="14">
    <source>
        <dbReference type="SAM" id="Phobius"/>
    </source>
</evidence>
<evidence type="ECO:0000256" key="12">
    <source>
        <dbReference type="ARBA" id="ARBA00041702"/>
    </source>
</evidence>
<keyword evidence="4 14" id="KW-0812">Transmembrane</keyword>
<evidence type="ECO:0000256" key="8">
    <source>
        <dbReference type="ARBA" id="ARBA00023065"/>
    </source>
</evidence>
<evidence type="ECO:0000256" key="3">
    <source>
        <dbReference type="ARBA" id="ARBA00022475"/>
    </source>
</evidence>
<feature type="transmembrane region" description="Helical" evidence="14">
    <location>
        <begin position="169"/>
        <end position="189"/>
    </location>
</feature>
<dbReference type="AlphaFoldDB" id="A0A8X6J0I3"/>
<feature type="transmembrane region" description="Helical" evidence="14">
    <location>
        <begin position="265"/>
        <end position="285"/>
    </location>
</feature>
<evidence type="ECO:0000256" key="2">
    <source>
        <dbReference type="ARBA" id="ARBA00022448"/>
    </source>
</evidence>
<protein>
    <recommendedName>
        <fullName evidence="11">Zinc transporter ZIP3</fullName>
    </recommendedName>
    <alternativeName>
        <fullName evidence="13">Solute carrier family 39 member 3</fullName>
    </alternativeName>
    <alternativeName>
        <fullName evidence="12">Zrt- and Irt-like protein 3</fullName>
    </alternativeName>
</protein>
<evidence type="ECO:0000256" key="5">
    <source>
        <dbReference type="ARBA" id="ARBA00022833"/>
    </source>
</evidence>
<evidence type="ECO:0000256" key="9">
    <source>
        <dbReference type="ARBA" id="ARBA00023136"/>
    </source>
</evidence>
<keyword evidence="3" id="KW-1003">Cell membrane</keyword>
<feature type="transmembrane region" description="Helical" evidence="14">
    <location>
        <begin position="201"/>
        <end position="226"/>
    </location>
</feature>
<dbReference type="OrthoDB" id="448280at2759"/>
<keyword evidence="6" id="KW-0864">Zinc transport</keyword>
<comment type="caution">
    <text evidence="15">The sequence shown here is derived from an EMBL/GenBank/DDBJ whole genome shotgun (WGS) entry which is preliminary data.</text>
</comment>
<dbReference type="Pfam" id="PF02535">
    <property type="entry name" value="Zip"/>
    <property type="match status" value="1"/>
</dbReference>